<evidence type="ECO:0000313" key="4">
    <source>
        <dbReference type="EMBL" id="MFC5156905.1"/>
    </source>
</evidence>
<dbReference type="Pfam" id="PF03713">
    <property type="entry name" value="DUF305"/>
    <property type="match status" value="1"/>
</dbReference>
<dbReference type="PANTHER" id="PTHR36933">
    <property type="entry name" value="SLL0788 PROTEIN"/>
    <property type="match status" value="1"/>
</dbReference>
<organism evidence="4 5">
    <name type="scientific">Streptomyces amakusaensis</name>
    <dbReference type="NCBI Taxonomy" id="67271"/>
    <lineage>
        <taxon>Bacteria</taxon>
        <taxon>Bacillati</taxon>
        <taxon>Actinomycetota</taxon>
        <taxon>Actinomycetes</taxon>
        <taxon>Kitasatosporales</taxon>
        <taxon>Streptomycetaceae</taxon>
        <taxon>Streptomyces</taxon>
    </lineage>
</organism>
<evidence type="ECO:0000256" key="1">
    <source>
        <dbReference type="SAM" id="MobiDB-lite"/>
    </source>
</evidence>
<dbReference type="Gene3D" id="1.20.1260.10">
    <property type="match status" value="1"/>
</dbReference>
<dbReference type="InterPro" id="IPR012347">
    <property type="entry name" value="Ferritin-like"/>
</dbReference>
<feature type="compositionally biased region" description="Basic and acidic residues" evidence="1">
    <location>
        <begin position="149"/>
        <end position="159"/>
    </location>
</feature>
<protein>
    <submittedName>
        <fullName evidence="4">DUF305 domain-containing protein</fullName>
    </submittedName>
</protein>
<feature type="signal peptide" evidence="2">
    <location>
        <begin position="1"/>
        <end position="34"/>
    </location>
</feature>
<evidence type="ECO:0000313" key="5">
    <source>
        <dbReference type="Proteomes" id="UP001596160"/>
    </source>
</evidence>
<dbReference type="RefSeq" id="WP_381735571.1">
    <property type="nucleotide sequence ID" value="NZ_BAAASB010000041.1"/>
</dbReference>
<name>A0ABW0AW07_9ACTN</name>
<evidence type="ECO:0000256" key="2">
    <source>
        <dbReference type="SAM" id="SignalP"/>
    </source>
</evidence>
<feature type="region of interest" description="Disordered" evidence="1">
    <location>
        <begin position="36"/>
        <end position="84"/>
    </location>
</feature>
<gene>
    <name evidence="4" type="ORF">ACFPRH_34855</name>
</gene>
<dbReference type="EMBL" id="JBHSKP010000050">
    <property type="protein sequence ID" value="MFC5156905.1"/>
    <property type="molecule type" value="Genomic_DNA"/>
</dbReference>
<dbReference type="Proteomes" id="UP001596160">
    <property type="component" value="Unassembled WGS sequence"/>
</dbReference>
<comment type="caution">
    <text evidence="4">The sequence shown here is derived from an EMBL/GenBank/DDBJ whole genome shotgun (WGS) entry which is preliminary data.</text>
</comment>
<feature type="domain" description="DUF305" evidence="3">
    <location>
        <begin position="84"/>
        <end position="236"/>
    </location>
</feature>
<feature type="compositionally biased region" description="Basic and acidic residues" evidence="1">
    <location>
        <begin position="67"/>
        <end position="76"/>
    </location>
</feature>
<dbReference type="InterPro" id="IPR005183">
    <property type="entry name" value="DUF305_CopM-like"/>
</dbReference>
<feature type="chain" id="PRO_5046950089" evidence="2">
    <location>
        <begin position="35"/>
        <end position="236"/>
    </location>
</feature>
<evidence type="ECO:0000259" key="3">
    <source>
        <dbReference type="Pfam" id="PF03713"/>
    </source>
</evidence>
<sequence>MTQEVAMANRRWKPRVRALAVVPAVLAAVLTLGACESDSDAPPKAAADAGPSVVAPGKPGEPARTLSAEDARKALPDDSPNDADLSYAHMMIEHHRQALTMTALVPDRGESRQVKALAERIAASQKPEIGGMEGWLKSHGGHTAKSGKGHGDHGHHGGHDAGAMPGMASEAQLKQLREAKGRAFDKLFLKLMITHHEGAIAMATQVLADGKNVRVEEMASDVIASQATEIDRMRDM</sequence>
<feature type="compositionally biased region" description="Low complexity" evidence="1">
    <location>
        <begin position="40"/>
        <end position="52"/>
    </location>
</feature>
<dbReference type="PANTHER" id="PTHR36933:SF1">
    <property type="entry name" value="SLL0788 PROTEIN"/>
    <property type="match status" value="1"/>
</dbReference>
<feature type="region of interest" description="Disordered" evidence="1">
    <location>
        <begin position="140"/>
        <end position="162"/>
    </location>
</feature>
<accession>A0ABW0AW07</accession>
<keyword evidence="5" id="KW-1185">Reference proteome</keyword>
<keyword evidence="2" id="KW-0732">Signal</keyword>
<proteinExistence type="predicted"/>
<reference evidence="5" key="1">
    <citation type="journal article" date="2019" name="Int. J. Syst. Evol. Microbiol.">
        <title>The Global Catalogue of Microorganisms (GCM) 10K type strain sequencing project: providing services to taxonomists for standard genome sequencing and annotation.</title>
        <authorList>
            <consortium name="The Broad Institute Genomics Platform"/>
            <consortium name="The Broad Institute Genome Sequencing Center for Infectious Disease"/>
            <person name="Wu L."/>
            <person name="Ma J."/>
        </authorList>
    </citation>
    <scope>NUCLEOTIDE SEQUENCE [LARGE SCALE GENOMIC DNA]</scope>
    <source>
        <strain evidence="5">PCU 266</strain>
    </source>
</reference>